<feature type="compositionally biased region" description="Basic and acidic residues" evidence="1">
    <location>
        <begin position="188"/>
        <end position="204"/>
    </location>
</feature>
<name>A0A4R0RVB8_9APHY</name>
<organism evidence="3 4">
    <name type="scientific">Steccherinum ochraceum</name>
    <dbReference type="NCBI Taxonomy" id="92696"/>
    <lineage>
        <taxon>Eukaryota</taxon>
        <taxon>Fungi</taxon>
        <taxon>Dikarya</taxon>
        <taxon>Basidiomycota</taxon>
        <taxon>Agaricomycotina</taxon>
        <taxon>Agaricomycetes</taxon>
        <taxon>Polyporales</taxon>
        <taxon>Steccherinaceae</taxon>
        <taxon>Steccherinum</taxon>
    </lineage>
</organism>
<accession>A0A4R0RVB8</accession>
<dbReference type="SUPFAM" id="SSF56112">
    <property type="entry name" value="Protein kinase-like (PK-like)"/>
    <property type="match status" value="1"/>
</dbReference>
<evidence type="ECO:0000259" key="2">
    <source>
        <dbReference type="Pfam" id="PF17667"/>
    </source>
</evidence>
<protein>
    <recommendedName>
        <fullName evidence="2">Fungal-type protein kinase domain-containing protein</fullName>
    </recommendedName>
</protein>
<gene>
    <name evidence="3" type="ORF">EIP91_012121</name>
</gene>
<evidence type="ECO:0000313" key="4">
    <source>
        <dbReference type="Proteomes" id="UP000292702"/>
    </source>
</evidence>
<keyword evidence="4" id="KW-1185">Reference proteome</keyword>
<feature type="region of interest" description="Disordered" evidence="1">
    <location>
        <begin position="180"/>
        <end position="207"/>
    </location>
</feature>
<dbReference type="PANTHER" id="PTHR38248">
    <property type="entry name" value="FUNK1 6"/>
    <property type="match status" value="1"/>
</dbReference>
<dbReference type="InterPro" id="IPR040976">
    <property type="entry name" value="Pkinase_fungal"/>
</dbReference>
<feature type="compositionally biased region" description="Polar residues" evidence="1">
    <location>
        <begin position="764"/>
        <end position="775"/>
    </location>
</feature>
<dbReference type="PANTHER" id="PTHR38248:SF2">
    <property type="entry name" value="FUNK1 11"/>
    <property type="match status" value="1"/>
</dbReference>
<feature type="compositionally biased region" description="Polar residues" evidence="1">
    <location>
        <begin position="823"/>
        <end position="840"/>
    </location>
</feature>
<comment type="caution">
    <text evidence="3">The sequence shown here is derived from an EMBL/GenBank/DDBJ whole genome shotgun (WGS) entry which is preliminary data.</text>
</comment>
<dbReference type="Pfam" id="PF17667">
    <property type="entry name" value="Pkinase_fungal"/>
    <property type="match status" value="1"/>
</dbReference>
<evidence type="ECO:0000313" key="3">
    <source>
        <dbReference type="EMBL" id="TCD71172.1"/>
    </source>
</evidence>
<dbReference type="InterPro" id="IPR011009">
    <property type="entry name" value="Kinase-like_dom_sf"/>
</dbReference>
<feature type="compositionally biased region" description="Polar residues" evidence="1">
    <location>
        <begin position="130"/>
        <end position="146"/>
    </location>
</feature>
<feature type="domain" description="Fungal-type protein kinase" evidence="2">
    <location>
        <begin position="250"/>
        <end position="613"/>
    </location>
</feature>
<evidence type="ECO:0000256" key="1">
    <source>
        <dbReference type="SAM" id="MobiDB-lite"/>
    </source>
</evidence>
<dbReference type="EMBL" id="RWJN01000009">
    <property type="protein sequence ID" value="TCD71172.1"/>
    <property type="molecule type" value="Genomic_DNA"/>
</dbReference>
<dbReference type="OrthoDB" id="2801804at2759"/>
<proteinExistence type="predicted"/>
<feature type="region of interest" description="Disordered" evidence="1">
    <location>
        <begin position="755"/>
        <end position="884"/>
    </location>
</feature>
<reference evidence="3 4" key="1">
    <citation type="submission" date="2018-11" db="EMBL/GenBank/DDBJ databases">
        <title>Genome assembly of Steccherinum ochraceum LE-BIN_3174, the white-rot fungus of the Steccherinaceae family (The Residual Polyporoid clade, Polyporales, Basidiomycota).</title>
        <authorList>
            <person name="Fedorova T.V."/>
            <person name="Glazunova O.A."/>
            <person name="Landesman E.O."/>
            <person name="Moiseenko K.V."/>
            <person name="Psurtseva N.V."/>
            <person name="Savinova O.S."/>
            <person name="Shakhova N.V."/>
            <person name="Tyazhelova T.V."/>
            <person name="Vasina D.V."/>
        </authorList>
    </citation>
    <scope>NUCLEOTIDE SEQUENCE [LARGE SCALE GENOMIC DNA]</scope>
    <source>
        <strain evidence="3 4">LE-BIN_3174</strain>
    </source>
</reference>
<feature type="region of interest" description="Disordered" evidence="1">
    <location>
        <begin position="112"/>
        <end position="160"/>
    </location>
</feature>
<dbReference type="AlphaFoldDB" id="A0A4R0RVB8"/>
<dbReference type="Proteomes" id="UP000292702">
    <property type="component" value="Unassembled WGS sequence"/>
</dbReference>
<dbReference type="Gene3D" id="1.10.510.10">
    <property type="entry name" value="Transferase(Phosphotransferase) domain 1"/>
    <property type="match status" value="1"/>
</dbReference>
<sequence>MATSTPVDTGTGTSSPMKITVNGVSQHQASKKKAVDLREKFAEEMIGYWGGAMDPLEFLRTQLVVGEPVPKKFTADFKTVLKGAKVENDMYEPFIDAVNNANVLTEDFDLRNTSNSSEAVTKQRPDVSLFRTTSAPEEGPLSSQESAPDDDTASQASSELTALSDELSSHDIDVDVDNGVASQTRSSDSNHSEYLEQDTGKARGQDASSSEWKWHKLELWIEFKLHESADGFRKDYDNIQDLCLDHMESYAAKETRGQLASYAAKQLAHQHRRFIISILVTGKFARFILFDRGGAQVTRHFDYTKKPHILAEFFWRYARTSDHHRGYDLTAPLATPAEQEALETAATNFKNDTSKRKLPGLETALDSRFPCYKLSVKGIPLDSETQLPETRHYIVRSPFWHPASPCGRATRAYVALDVASKELVFLKDYWRPTDGRPSEAEVYAELNAANVPHLPHVLLAGDVVDQDDRDVDVPQSTTSDLFLEPVQNKLFKSPGIRQYRHHRVVQTLLYPLKSAKNSRELVKAIHNATECVVAASKVEWLHRDVSGMNVMLDEDGEGVLNDWDHAMKSSIERTPAYSRTGTWQFMSIQLGRNPYKAHDVFDDVESCLWVFLHAAIHFFESNASYSTLDMFDHSEEGRHATYGSFTKGGNAKRNYLFDDQENYVKFSSTALHKAVSEAAALVRYYHLTLTGGDFREHLPSAQQLLIWDPSQPPVPGSRTPLLRHLAQMLERNDWPASDTVSDIFPRVRETVLTKDNDKDKSARVGSTITSQSLPMQSLKEVLDERNRVAAASDRRRRKRSAEGEEDNEPGTGDSGTDKRRRTLTGSKASVATRRGTGSRSTDVEPEGPAQASGSRETGAAREQASLLRRSTRKRSTVNVVQQPH</sequence>